<keyword evidence="4" id="KW-1185">Reference proteome</keyword>
<keyword evidence="1" id="KW-0812">Transmembrane</keyword>
<dbReference type="GO" id="GO:0008610">
    <property type="term" value="P:lipid biosynthetic process"/>
    <property type="evidence" value="ECO:0007669"/>
    <property type="project" value="UniProtKB-ARBA"/>
</dbReference>
<evidence type="ECO:0000256" key="1">
    <source>
        <dbReference type="SAM" id="Phobius"/>
    </source>
</evidence>
<evidence type="ECO:0000259" key="2">
    <source>
        <dbReference type="Pfam" id="PF00487"/>
    </source>
</evidence>
<gene>
    <name evidence="3" type="ORF">H3H39_06315</name>
</gene>
<dbReference type="GO" id="GO:0016717">
    <property type="term" value="F:oxidoreductase activity, acting on paired donors, with oxidation of a pair of donors resulting in the reduction of molecular oxygen to two molecules of water"/>
    <property type="evidence" value="ECO:0007669"/>
    <property type="project" value="TreeGrafter"/>
</dbReference>
<dbReference type="PANTHER" id="PTHR19353">
    <property type="entry name" value="FATTY ACID DESATURASE 2"/>
    <property type="match status" value="1"/>
</dbReference>
<feature type="transmembrane region" description="Helical" evidence="1">
    <location>
        <begin position="137"/>
        <end position="157"/>
    </location>
</feature>
<dbReference type="Proteomes" id="UP000573499">
    <property type="component" value="Unassembled WGS sequence"/>
</dbReference>
<sequence>MTMTSSPAAAFTVPPDKQARLRALLRIPTISASVALCLALVVLGVGVTDLLALRGQIGLLTGAALNSFFMYWAFTVVHDAIHRAAASNQSLNDWMGRFALLFFAPHVGLGLFRWAHIQHHRFTNGSNDPDNWLHGPWWSMPFRFLLIDVGYMIFVLRHGDASGRRALRVTVRTAALTACAVAVLTYLGYGWEVLLLWFVPSRITLVTTGFVFFWLPHVKNDVPAAHDVTLATSIRLGHEWLLHPLFQFHNYHLIHHLFPSMPSHRHPQTWRLLEPELRKRNLQVQHGFAIRPTVHAAN</sequence>
<feature type="domain" description="Fatty acid desaturase" evidence="2">
    <location>
        <begin position="63"/>
        <end position="286"/>
    </location>
</feature>
<organism evidence="3 4">
    <name type="scientific">Rugamonas apoptosis</name>
    <dbReference type="NCBI Taxonomy" id="2758570"/>
    <lineage>
        <taxon>Bacteria</taxon>
        <taxon>Pseudomonadati</taxon>
        <taxon>Pseudomonadota</taxon>
        <taxon>Betaproteobacteria</taxon>
        <taxon>Burkholderiales</taxon>
        <taxon>Oxalobacteraceae</taxon>
        <taxon>Telluria group</taxon>
        <taxon>Rugamonas</taxon>
    </lineage>
</organism>
<reference evidence="3 4" key="1">
    <citation type="submission" date="2020-07" db="EMBL/GenBank/DDBJ databases">
        <title>Novel species isolated from subtropical streams in China.</title>
        <authorList>
            <person name="Lu H."/>
        </authorList>
    </citation>
    <scope>NUCLEOTIDE SEQUENCE [LARGE SCALE GENOMIC DNA]</scope>
    <source>
        <strain evidence="3 4">LX47W</strain>
    </source>
</reference>
<dbReference type="GO" id="GO:0016020">
    <property type="term" value="C:membrane"/>
    <property type="evidence" value="ECO:0007669"/>
    <property type="project" value="TreeGrafter"/>
</dbReference>
<feature type="transmembrane region" description="Helical" evidence="1">
    <location>
        <begin position="169"/>
        <end position="189"/>
    </location>
</feature>
<dbReference type="AlphaFoldDB" id="A0A7W2F7Q9"/>
<feature type="transmembrane region" description="Helical" evidence="1">
    <location>
        <begin position="98"/>
        <end position="117"/>
    </location>
</feature>
<feature type="transmembrane region" description="Helical" evidence="1">
    <location>
        <begin position="23"/>
        <end position="45"/>
    </location>
</feature>
<keyword evidence="1" id="KW-1133">Transmembrane helix</keyword>
<keyword evidence="1" id="KW-0472">Membrane</keyword>
<dbReference type="RefSeq" id="WP_182152485.1">
    <property type="nucleotide sequence ID" value="NZ_JACEZU010000002.1"/>
</dbReference>
<accession>A0A7W2F7Q9</accession>
<dbReference type="InterPro" id="IPR012171">
    <property type="entry name" value="Fatty_acid_desaturase"/>
</dbReference>
<dbReference type="EMBL" id="JACEZU010000002">
    <property type="protein sequence ID" value="MBA5686667.1"/>
    <property type="molecule type" value="Genomic_DNA"/>
</dbReference>
<dbReference type="InterPro" id="IPR005804">
    <property type="entry name" value="FA_desaturase_dom"/>
</dbReference>
<name>A0A7W2F7Q9_9BURK</name>
<feature type="transmembrane region" description="Helical" evidence="1">
    <location>
        <begin position="57"/>
        <end position="77"/>
    </location>
</feature>
<protein>
    <submittedName>
        <fullName evidence="3">Fatty acid desaturase</fullName>
    </submittedName>
</protein>
<feature type="transmembrane region" description="Helical" evidence="1">
    <location>
        <begin position="195"/>
        <end position="215"/>
    </location>
</feature>
<dbReference type="Pfam" id="PF00487">
    <property type="entry name" value="FA_desaturase"/>
    <property type="match status" value="1"/>
</dbReference>
<evidence type="ECO:0000313" key="3">
    <source>
        <dbReference type="EMBL" id="MBA5686667.1"/>
    </source>
</evidence>
<proteinExistence type="predicted"/>
<comment type="caution">
    <text evidence="3">The sequence shown here is derived from an EMBL/GenBank/DDBJ whole genome shotgun (WGS) entry which is preliminary data.</text>
</comment>
<dbReference type="PANTHER" id="PTHR19353:SF19">
    <property type="entry name" value="DELTA(5) FATTY ACID DESATURASE C-RELATED"/>
    <property type="match status" value="1"/>
</dbReference>
<evidence type="ECO:0000313" key="4">
    <source>
        <dbReference type="Proteomes" id="UP000573499"/>
    </source>
</evidence>